<keyword evidence="3 7" id="KW-0853">WD repeat</keyword>
<feature type="compositionally biased region" description="Acidic residues" evidence="8">
    <location>
        <begin position="70"/>
        <end position="80"/>
    </location>
</feature>
<keyword evidence="4" id="KW-0677">Repeat</keyword>
<evidence type="ECO:0000313" key="9">
    <source>
        <dbReference type="Proteomes" id="UP000504606"/>
    </source>
</evidence>
<accession>A0A9C6U9X8</accession>
<comment type="function">
    <text evidence="5">Plays a role in angiogenesis and cell migration. In smooth muscle cell migration, may act through the RhoA pathway.</text>
</comment>
<dbReference type="InterPro" id="IPR019775">
    <property type="entry name" value="WD40_repeat_CS"/>
</dbReference>
<evidence type="ECO:0000256" key="8">
    <source>
        <dbReference type="SAM" id="MobiDB-lite"/>
    </source>
</evidence>
<feature type="region of interest" description="Disordered" evidence="8">
    <location>
        <begin position="16"/>
        <end position="48"/>
    </location>
</feature>
<dbReference type="PANTHER" id="PTHR19857:SF8">
    <property type="entry name" value="ANGIO-ASSOCIATED MIGRATORY CELL PROTEIN"/>
    <property type="match status" value="1"/>
</dbReference>
<feature type="region of interest" description="Disordered" evidence="8">
    <location>
        <begin position="63"/>
        <end position="83"/>
    </location>
</feature>
<dbReference type="SUPFAM" id="SSF50978">
    <property type="entry name" value="WD40 repeat-like"/>
    <property type="match status" value="1"/>
</dbReference>
<evidence type="ECO:0000256" key="1">
    <source>
        <dbReference type="ARBA" id="ARBA00004496"/>
    </source>
</evidence>
<dbReference type="GO" id="GO:0005737">
    <property type="term" value="C:cytoplasm"/>
    <property type="evidence" value="ECO:0007669"/>
    <property type="project" value="UniProtKB-SubCell"/>
</dbReference>
<dbReference type="SMART" id="SM00320">
    <property type="entry name" value="WD40"/>
    <property type="match status" value="8"/>
</dbReference>
<evidence type="ECO:0000256" key="5">
    <source>
        <dbReference type="ARBA" id="ARBA00059273"/>
    </source>
</evidence>
<keyword evidence="2" id="KW-0963">Cytoplasm</keyword>
<reference evidence="10" key="2">
    <citation type="submission" date="2025-08" db="UniProtKB">
        <authorList>
            <consortium name="RefSeq"/>
        </authorList>
    </citation>
    <scope>IDENTIFICATION</scope>
    <source>
        <tissue evidence="10">Whole organism</tissue>
    </source>
</reference>
<dbReference type="FunFam" id="2.130.10.10:FF:000074">
    <property type="entry name" value="Angio-associated migratory cell protein-like protein"/>
    <property type="match status" value="1"/>
</dbReference>
<comment type="subcellular location">
    <subcellularLocation>
        <location evidence="1">Cytoplasm</location>
    </subcellularLocation>
</comment>
<evidence type="ECO:0000256" key="2">
    <source>
        <dbReference type="ARBA" id="ARBA00022490"/>
    </source>
</evidence>
<organism evidence="9 10">
    <name type="scientific">Frankliniella occidentalis</name>
    <name type="common">Western flower thrips</name>
    <name type="synonym">Euthrips occidentalis</name>
    <dbReference type="NCBI Taxonomy" id="133901"/>
    <lineage>
        <taxon>Eukaryota</taxon>
        <taxon>Metazoa</taxon>
        <taxon>Ecdysozoa</taxon>
        <taxon>Arthropoda</taxon>
        <taxon>Hexapoda</taxon>
        <taxon>Insecta</taxon>
        <taxon>Pterygota</taxon>
        <taxon>Neoptera</taxon>
        <taxon>Paraneoptera</taxon>
        <taxon>Thysanoptera</taxon>
        <taxon>Terebrantia</taxon>
        <taxon>Thripoidea</taxon>
        <taxon>Thripidae</taxon>
        <taxon>Frankliniella</taxon>
    </lineage>
</organism>
<name>A0A9C6U9X8_FRAOC</name>
<evidence type="ECO:0000256" key="4">
    <source>
        <dbReference type="ARBA" id="ARBA00022737"/>
    </source>
</evidence>
<dbReference type="PROSITE" id="PS50082">
    <property type="entry name" value="WD_REPEATS_2"/>
    <property type="match status" value="3"/>
</dbReference>
<dbReference type="InterPro" id="IPR036322">
    <property type="entry name" value="WD40_repeat_dom_sf"/>
</dbReference>
<dbReference type="OrthoDB" id="10261640at2759"/>
<dbReference type="PANTHER" id="PTHR19857">
    <property type="entry name" value="MITOCHONDRIAL DIVISION PROTEIN 1-RELATED"/>
    <property type="match status" value="1"/>
</dbReference>
<dbReference type="GeneID" id="113210288"/>
<dbReference type="KEGG" id="foc:113210288"/>
<keyword evidence="9" id="KW-1185">Reference proteome</keyword>
<dbReference type="PROSITE" id="PS00678">
    <property type="entry name" value="WD_REPEATS_1"/>
    <property type="match status" value="1"/>
</dbReference>
<feature type="repeat" description="WD" evidence="7">
    <location>
        <begin position="95"/>
        <end position="137"/>
    </location>
</feature>
<evidence type="ECO:0000256" key="6">
    <source>
        <dbReference type="ARBA" id="ARBA00072425"/>
    </source>
</evidence>
<proteinExistence type="predicted"/>
<reference evidence="10" key="1">
    <citation type="journal article" date="2018" name="Proc. Natl. Acad. Sci. U.S.A.">
        <title>Phylogenomics and the evolution of hemipteroid insects.</title>
        <authorList>
            <person name="Johnson K.P."/>
            <person name="Dietrich C.H."/>
            <person name="Friedrich F."/>
            <person name="Beutel R.G."/>
            <person name="Wipfler B."/>
            <person name="Peters R.S."/>
            <person name="Allen J.M."/>
            <person name="Petersen M."/>
            <person name="Donath A."/>
            <person name="Walden K.K."/>
            <person name="Kozlov A.M."/>
            <person name="Podsiadlowski L."/>
            <person name="Mayer C."/>
            <person name="Meusemann K."/>
            <person name="Vasilikopoulos A."/>
            <person name="Waterhouse R.M."/>
            <person name="Cameron S.L."/>
            <person name="Weirauch C."/>
            <person name="Swanson D.R."/>
            <person name="Percy D.M."/>
            <person name="Hardy N.B."/>
            <person name="Terry I."/>
            <person name="Liu S."/>
            <person name="Zhou X."/>
            <person name="Misof B."/>
            <person name="Robertson H.M."/>
            <person name="Yoshizawa K."/>
        </authorList>
    </citation>
    <scope>NUCLEOTIDE SEQUENCE</scope>
    <source>
        <tissue evidence="10">Whole organism</tissue>
    </source>
</reference>
<evidence type="ECO:0000256" key="7">
    <source>
        <dbReference type="PROSITE-ProRule" id="PRU00221"/>
    </source>
</evidence>
<feature type="repeat" description="WD" evidence="7">
    <location>
        <begin position="138"/>
        <end position="179"/>
    </location>
</feature>
<feature type="repeat" description="WD" evidence="7">
    <location>
        <begin position="394"/>
        <end position="428"/>
    </location>
</feature>
<dbReference type="Gene3D" id="2.130.10.10">
    <property type="entry name" value="YVTN repeat-like/Quinoprotein amine dehydrogenase"/>
    <property type="match status" value="1"/>
</dbReference>
<dbReference type="AlphaFoldDB" id="A0A9C6U9X8"/>
<dbReference type="InterPro" id="IPR051179">
    <property type="entry name" value="WD_repeat_multifunction"/>
</dbReference>
<evidence type="ECO:0000313" key="10">
    <source>
        <dbReference type="RefSeq" id="XP_052125862.1"/>
    </source>
</evidence>
<dbReference type="PROSITE" id="PS50294">
    <property type="entry name" value="WD_REPEATS_REGION"/>
    <property type="match status" value="3"/>
</dbReference>
<protein>
    <recommendedName>
        <fullName evidence="6">Angio-associated migratory cell protein</fullName>
    </recommendedName>
</protein>
<dbReference type="InterPro" id="IPR001680">
    <property type="entry name" value="WD40_rpt"/>
</dbReference>
<evidence type="ECO:0000256" key="3">
    <source>
        <dbReference type="ARBA" id="ARBA00022574"/>
    </source>
</evidence>
<dbReference type="RefSeq" id="XP_052125862.1">
    <property type="nucleotide sequence ID" value="XM_052269902.1"/>
</dbReference>
<gene>
    <name evidence="10" type="primary">LOC113210288</name>
</gene>
<dbReference type="InterPro" id="IPR015943">
    <property type="entry name" value="WD40/YVTN_repeat-like_dom_sf"/>
</dbReference>
<dbReference type="Proteomes" id="UP000504606">
    <property type="component" value="Unplaced"/>
</dbReference>
<sequence length="428" mass="47175">MFWCFDQKLEVRGTVRSPLQGLLDMPKSDTPPSSPHYPQMDDDEDEEEFFEVNEDELEEVLNLADGGRSDEEDEAFDDEPVLGPPPERDDAFLLFSQHSSSIFSCHIEPTNGKLAVTGGQDDKAYVWEIENGKILLECTGHQDSVTAVEFSQDGNYVATADMAGLVQVWRTSSMQKVWEYTMGDMTWMRWHHGTNVLMAGAASSEVYMWKIPSGDCKVFGGSGEKSDCGVILPDGKRACVGYSDGTLKLLDLKAGSIVKSMSSDEAGTISDIAAHHDNNLILAGINGKAFVASCNQGKVLSTLHTQVPGGTEEQNVEAVAISPDASLPLAAYGTLEGYLFIWDLAHQAQRHIVHQQGAITKIMWDQERPSVYTSGTDGVLRHFDVRSGVLVQEWLGHRADILDFSRSRDGRYLLTASDDKTSRIFKLD</sequence>
<dbReference type="Pfam" id="PF00400">
    <property type="entry name" value="WD40"/>
    <property type="match status" value="3"/>
</dbReference>